<dbReference type="OrthoDB" id="57629at2759"/>
<feature type="non-terminal residue" evidence="2">
    <location>
        <position position="328"/>
    </location>
</feature>
<keyword evidence="1" id="KW-0732">Signal</keyword>
<evidence type="ECO:0000313" key="2">
    <source>
        <dbReference type="EMBL" id="KAF0686179.1"/>
    </source>
</evidence>
<proteinExistence type="predicted"/>
<protein>
    <submittedName>
        <fullName evidence="2">Uncharacterized protein</fullName>
    </submittedName>
</protein>
<dbReference type="AlphaFoldDB" id="A0A6A4XSK8"/>
<feature type="signal peptide" evidence="1">
    <location>
        <begin position="1"/>
        <end position="23"/>
    </location>
</feature>
<accession>A0A6A4XSK8</accession>
<comment type="caution">
    <text evidence="2">The sequence shown here is derived from an EMBL/GenBank/DDBJ whole genome shotgun (WGS) entry which is preliminary data.</text>
</comment>
<name>A0A6A4XSK8_9STRA</name>
<reference evidence="2" key="1">
    <citation type="submission" date="2019-06" db="EMBL/GenBank/DDBJ databases">
        <title>Genomics analysis of Aphanomyces spp. identifies a new class of oomycete effector associated with host adaptation.</title>
        <authorList>
            <person name="Gaulin E."/>
        </authorList>
    </citation>
    <scope>NUCLEOTIDE SEQUENCE</scope>
    <source>
        <strain evidence="2">CBS 578.67</strain>
    </source>
</reference>
<sequence length="328" mass="34991">MRPTHVHLRRVVLLVVGVGLWIALRGPLDGTPPSTCPSASIAIISDWHGGARIHVNLSSPVESLRFHTSNWARVSSGWKLHFEEPDTATFFAHPIDSETTSFDFVVDKTHWTRPVAMSAMHLAMPHPSHEVLCSYLDPVARHLQVFSSATSNAPPASPAWTCIQGLSAPMAIGANGDVACWSDNAHDCAWGATCQSLVLSGAQPKAPLSCGCIHLREWGSTGYNDPSHWCSTVKTTLRATPPNPNCTPAPTVATLNGNPSTSAPLTTPGWKCIQGLSAPMNIDANGDVACWSNNAHDCAWGATCQSLVLSGAQPKAPLSCGCMHLKEW</sequence>
<feature type="chain" id="PRO_5025378569" evidence="1">
    <location>
        <begin position="24"/>
        <end position="328"/>
    </location>
</feature>
<evidence type="ECO:0000256" key="1">
    <source>
        <dbReference type="SAM" id="SignalP"/>
    </source>
</evidence>
<organism evidence="2">
    <name type="scientific">Aphanomyces stellatus</name>
    <dbReference type="NCBI Taxonomy" id="120398"/>
    <lineage>
        <taxon>Eukaryota</taxon>
        <taxon>Sar</taxon>
        <taxon>Stramenopiles</taxon>
        <taxon>Oomycota</taxon>
        <taxon>Saprolegniomycetes</taxon>
        <taxon>Saprolegniales</taxon>
        <taxon>Verrucalvaceae</taxon>
        <taxon>Aphanomyces</taxon>
    </lineage>
</organism>
<gene>
    <name evidence="2" type="ORF">As57867_021896</name>
</gene>
<dbReference type="EMBL" id="VJMH01007013">
    <property type="protein sequence ID" value="KAF0686179.1"/>
    <property type="molecule type" value="Genomic_DNA"/>
</dbReference>